<dbReference type="Proteomes" id="UP000601768">
    <property type="component" value="Unassembled WGS sequence"/>
</dbReference>
<dbReference type="Gene3D" id="3.30.565.10">
    <property type="entry name" value="Histidine kinase-like ATPase, C-terminal domain"/>
    <property type="match status" value="1"/>
</dbReference>
<dbReference type="Pfam" id="PF02518">
    <property type="entry name" value="HATPase_c"/>
    <property type="match status" value="1"/>
</dbReference>
<feature type="domain" description="Signal transduction histidine kinase subgroup 3 dimerisation and phosphoacceptor" evidence="7">
    <location>
        <begin position="193"/>
        <end position="255"/>
    </location>
</feature>
<dbReference type="Gene3D" id="1.20.5.1930">
    <property type="match status" value="1"/>
</dbReference>
<dbReference type="AlphaFoldDB" id="A0A8J6M1A3"/>
<keyword evidence="2 8" id="KW-0418">Kinase</keyword>
<keyword evidence="5" id="KW-1133">Transmembrane helix</keyword>
<evidence type="ECO:0000259" key="6">
    <source>
        <dbReference type="Pfam" id="PF02518"/>
    </source>
</evidence>
<proteinExistence type="predicted"/>
<dbReference type="InterPro" id="IPR011712">
    <property type="entry name" value="Sig_transdc_His_kin_sub3_dim/P"/>
</dbReference>
<dbReference type="EMBL" id="JACNEP010000003">
    <property type="protein sequence ID" value="MBC3765277.1"/>
    <property type="molecule type" value="Genomic_DNA"/>
</dbReference>
<evidence type="ECO:0000256" key="1">
    <source>
        <dbReference type="ARBA" id="ARBA00022679"/>
    </source>
</evidence>
<comment type="caution">
    <text evidence="8">The sequence shown here is derived from an EMBL/GenBank/DDBJ whole genome shotgun (WGS) entry which is preliminary data.</text>
</comment>
<protein>
    <submittedName>
        <fullName evidence="8">Sensor histidine kinase</fullName>
    </submittedName>
</protein>
<feature type="transmembrane region" description="Helical" evidence="5">
    <location>
        <begin position="42"/>
        <end position="62"/>
    </location>
</feature>
<dbReference type="InterPro" id="IPR036890">
    <property type="entry name" value="HATPase_C_sf"/>
</dbReference>
<dbReference type="Pfam" id="PF07730">
    <property type="entry name" value="HisKA_3"/>
    <property type="match status" value="1"/>
</dbReference>
<dbReference type="GO" id="GO:0016020">
    <property type="term" value="C:membrane"/>
    <property type="evidence" value="ECO:0007669"/>
    <property type="project" value="InterPro"/>
</dbReference>
<evidence type="ECO:0000256" key="5">
    <source>
        <dbReference type="SAM" id="Phobius"/>
    </source>
</evidence>
<feature type="transmembrane region" description="Helical" evidence="5">
    <location>
        <begin position="116"/>
        <end position="133"/>
    </location>
</feature>
<dbReference type="GO" id="GO:0046983">
    <property type="term" value="F:protein dimerization activity"/>
    <property type="evidence" value="ECO:0007669"/>
    <property type="project" value="InterPro"/>
</dbReference>
<evidence type="ECO:0000256" key="2">
    <source>
        <dbReference type="ARBA" id="ARBA00022777"/>
    </source>
</evidence>
<dbReference type="RefSeq" id="WP_186505752.1">
    <property type="nucleotide sequence ID" value="NZ_JACNEP010000003.1"/>
</dbReference>
<accession>A0A8J6M1A3</accession>
<reference evidence="8" key="2">
    <citation type="submission" date="2020-08" db="EMBL/GenBank/DDBJ databases">
        <authorList>
            <person name="Lai Q."/>
        </authorList>
    </citation>
    <scope>NUCLEOTIDE SEQUENCE</scope>
    <source>
        <strain evidence="8">S27-2</strain>
    </source>
</reference>
<keyword evidence="5" id="KW-0812">Transmembrane</keyword>
<feature type="coiled-coil region" evidence="4">
    <location>
        <begin position="161"/>
        <end position="191"/>
    </location>
</feature>
<evidence type="ECO:0000256" key="4">
    <source>
        <dbReference type="SAM" id="Coils"/>
    </source>
</evidence>
<dbReference type="InterPro" id="IPR050482">
    <property type="entry name" value="Sensor_HK_TwoCompSys"/>
</dbReference>
<dbReference type="SUPFAM" id="SSF55874">
    <property type="entry name" value="ATPase domain of HSP90 chaperone/DNA topoisomerase II/histidine kinase"/>
    <property type="match status" value="1"/>
</dbReference>
<reference evidence="8" key="1">
    <citation type="journal article" date="2018" name="Int. J. Syst. Evol. Microbiol.">
        <title>Neptunicella marina gen. nov., sp. nov., isolated from surface seawater.</title>
        <authorList>
            <person name="Liu X."/>
            <person name="Lai Q."/>
            <person name="Du Y."/>
            <person name="Zhang X."/>
            <person name="Liu Z."/>
            <person name="Sun F."/>
            <person name="Shao Z."/>
        </authorList>
    </citation>
    <scope>NUCLEOTIDE SEQUENCE</scope>
    <source>
        <strain evidence="8">S27-2</strain>
    </source>
</reference>
<dbReference type="PANTHER" id="PTHR24421:SF59">
    <property type="entry name" value="OXYGEN SENSOR HISTIDINE KINASE NREB"/>
    <property type="match status" value="1"/>
</dbReference>
<feature type="transmembrane region" description="Helical" evidence="5">
    <location>
        <begin position="12"/>
        <end position="36"/>
    </location>
</feature>
<dbReference type="CDD" id="cd16917">
    <property type="entry name" value="HATPase_UhpB-NarQ-NarX-like"/>
    <property type="match status" value="1"/>
</dbReference>
<gene>
    <name evidence="8" type="ORF">H8B19_05275</name>
</gene>
<keyword evidence="1" id="KW-0808">Transferase</keyword>
<evidence type="ECO:0000313" key="9">
    <source>
        <dbReference type="Proteomes" id="UP000601768"/>
    </source>
</evidence>
<keyword evidence="4" id="KW-0175">Coiled coil</keyword>
<evidence type="ECO:0000313" key="8">
    <source>
        <dbReference type="EMBL" id="MBC3765277.1"/>
    </source>
</evidence>
<feature type="transmembrane region" description="Helical" evidence="5">
    <location>
        <begin position="74"/>
        <end position="104"/>
    </location>
</feature>
<evidence type="ECO:0000259" key="7">
    <source>
        <dbReference type="Pfam" id="PF07730"/>
    </source>
</evidence>
<keyword evidence="5" id="KW-0472">Membrane</keyword>
<dbReference type="GO" id="GO:0000155">
    <property type="term" value="F:phosphorelay sensor kinase activity"/>
    <property type="evidence" value="ECO:0007669"/>
    <property type="project" value="InterPro"/>
</dbReference>
<dbReference type="InterPro" id="IPR003594">
    <property type="entry name" value="HATPase_dom"/>
</dbReference>
<evidence type="ECO:0000256" key="3">
    <source>
        <dbReference type="ARBA" id="ARBA00023012"/>
    </source>
</evidence>
<organism evidence="8 9">
    <name type="scientific">Neptunicella marina</name>
    <dbReference type="NCBI Taxonomy" id="2125989"/>
    <lineage>
        <taxon>Bacteria</taxon>
        <taxon>Pseudomonadati</taxon>
        <taxon>Pseudomonadota</taxon>
        <taxon>Gammaproteobacteria</taxon>
        <taxon>Alteromonadales</taxon>
        <taxon>Alteromonadaceae</taxon>
        <taxon>Neptunicella</taxon>
    </lineage>
</organism>
<sequence length="381" mass="43136">MKQITRLKNGNLPFQIEDLAAIVTIVLVGGLALFSFEGSKLLHLALAGCILLFLAGCAIATRDPTPKISYQLRMFSLIVMLLSVFVLIMITDALFLAILLIIWVSLLPFYTKVNKAIGIMLVVNIAWFSLYQWRWDVESILITATLYGTFNIFAILMSYQALRANENAEKMQQLNQQLLATQHLLSEASKQQERTRIARDLHDLLGHHLTALIIKLQVAEYRAQYNAKQQIRECHDLSRLLLSDVRESVSAMRENTPLHFTESLQLLFEKVPRMSCHLDIPDDLQIDNIQLAQALLFCVQEALTNSLRHSYASAFWLTIEPQQGQLQISMHDNGRNMTVDNICKGNGLTGMEERIQPFGGELELAVKAQALHIVIRLPFPQ</sequence>
<dbReference type="PANTHER" id="PTHR24421">
    <property type="entry name" value="NITRATE/NITRITE SENSOR PROTEIN NARX-RELATED"/>
    <property type="match status" value="1"/>
</dbReference>
<keyword evidence="9" id="KW-1185">Reference proteome</keyword>
<feature type="domain" description="Histidine kinase/HSP90-like ATPase" evidence="6">
    <location>
        <begin position="294"/>
        <end position="379"/>
    </location>
</feature>
<feature type="transmembrane region" description="Helical" evidence="5">
    <location>
        <begin position="140"/>
        <end position="162"/>
    </location>
</feature>
<name>A0A8J6M1A3_9ALTE</name>
<keyword evidence="3" id="KW-0902">Two-component regulatory system</keyword>